<dbReference type="GO" id="GO:0120330">
    <property type="term" value="C:rixosome complex"/>
    <property type="evidence" value="ECO:0007669"/>
    <property type="project" value="TreeGrafter"/>
</dbReference>
<dbReference type="AlphaFoldDB" id="A0A9N9MVF4"/>
<dbReference type="Gene3D" id="2.130.10.10">
    <property type="entry name" value="YVTN repeat-like/Quinoprotein amine dehydrogenase"/>
    <property type="match status" value="3"/>
</dbReference>
<evidence type="ECO:0000256" key="1">
    <source>
        <dbReference type="ARBA" id="ARBA00022574"/>
    </source>
</evidence>
<sequence length="411" mass="46129">MESREFLLTSSQDCQQNSACLWDYTTKNALKIYRNGGVVPPKSLAVIGEDYILTSEAAKPLLHVWPLNSQEIDKNIRLILPGPATCLAICPQNTYIVIAISTKLYVWQLSSGKLLSVQKKHYQPITCIKFSSDSEYVALGGEDGILIVYFLADLVAIHHSLLSQSSIGEVEPVYTKNDHSMSIRDIHIGTFGKNARLATCSSDFTANIYNLFSGDILLTIVFNQAFTSVLIDSPCWNLYLGSNSGLVKQFDLKKPPRTLTVHVENTASKDFIGHEGKIVAMGLNFTNQILATGGEDGFVYTWEITSRQILQKFEHKAAITNLQFVQNYANFFEQNFKPIIAIKPLERSVEQDSDDFTVAIIQKTDIDFSDDENSVEKEMSREKLEEENVKLRIANAQLFRAALEISRKYNC</sequence>
<dbReference type="InterPro" id="IPR019775">
    <property type="entry name" value="WD40_repeat_CS"/>
</dbReference>
<dbReference type="InterPro" id="IPR001680">
    <property type="entry name" value="WD40_rpt"/>
</dbReference>
<dbReference type="PROSITE" id="PS50294">
    <property type="entry name" value="WD_REPEATS_REGION"/>
    <property type="match status" value="1"/>
</dbReference>
<evidence type="ECO:0000256" key="3">
    <source>
        <dbReference type="PROSITE-ProRule" id="PRU00221"/>
    </source>
</evidence>
<dbReference type="PANTHER" id="PTHR18763:SF0">
    <property type="entry name" value="WD REPEAT-CONTAINING PROTEIN 18"/>
    <property type="match status" value="1"/>
</dbReference>
<name>A0A9N9MVF4_9CUCU</name>
<evidence type="ECO:0000313" key="5">
    <source>
        <dbReference type="Proteomes" id="UP001152799"/>
    </source>
</evidence>
<dbReference type="PROSITE" id="PS50082">
    <property type="entry name" value="WD_REPEATS_2"/>
    <property type="match status" value="1"/>
</dbReference>
<dbReference type="Proteomes" id="UP001152799">
    <property type="component" value="Chromosome 6"/>
</dbReference>
<dbReference type="Pfam" id="PF00400">
    <property type="entry name" value="WD40"/>
    <property type="match status" value="2"/>
</dbReference>
<dbReference type="GO" id="GO:0006261">
    <property type="term" value="P:DNA-templated DNA replication"/>
    <property type="evidence" value="ECO:0007669"/>
    <property type="project" value="TreeGrafter"/>
</dbReference>
<keyword evidence="5" id="KW-1185">Reference proteome</keyword>
<dbReference type="InterPro" id="IPR045227">
    <property type="entry name" value="WDR18/Ipi3/RID3"/>
</dbReference>
<dbReference type="PANTHER" id="PTHR18763">
    <property type="entry name" value="WD-REPEAT PROTEIN 18"/>
    <property type="match status" value="1"/>
</dbReference>
<dbReference type="OrthoDB" id="756370at2759"/>
<keyword evidence="2" id="KW-0677">Repeat</keyword>
<evidence type="ECO:0000313" key="4">
    <source>
        <dbReference type="EMBL" id="CAG9770769.1"/>
    </source>
</evidence>
<dbReference type="PROSITE" id="PS00678">
    <property type="entry name" value="WD_REPEATS_1"/>
    <property type="match status" value="1"/>
</dbReference>
<dbReference type="SMART" id="SM00320">
    <property type="entry name" value="WD40"/>
    <property type="match status" value="5"/>
</dbReference>
<dbReference type="InterPro" id="IPR011047">
    <property type="entry name" value="Quinoprotein_ADH-like_sf"/>
</dbReference>
<feature type="repeat" description="WD" evidence="3">
    <location>
        <begin position="271"/>
        <end position="312"/>
    </location>
</feature>
<reference evidence="4" key="1">
    <citation type="submission" date="2022-01" db="EMBL/GenBank/DDBJ databases">
        <authorList>
            <person name="King R."/>
        </authorList>
    </citation>
    <scope>NUCLEOTIDE SEQUENCE</scope>
</reference>
<dbReference type="GO" id="GO:0006364">
    <property type="term" value="P:rRNA processing"/>
    <property type="evidence" value="ECO:0007669"/>
    <property type="project" value="TreeGrafter"/>
</dbReference>
<organism evidence="4 5">
    <name type="scientific">Ceutorhynchus assimilis</name>
    <name type="common">cabbage seed weevil</name>
    <dbReference type="NCBI Taxonomy" id="467358"/>
    <lineage>
        <taxon>Eukaryota</taxon>
        <taxon>Metazoa</taxon>
        <taxon>Ecdysozoa</taxon>
        <taxon>Arthropoda</taxon>
        <taxon>Hexapoda</taxon>
        <taxon>Insecta</taxon>
        <taxon>Pterygota</taxon>
        <taxon>Neoptera</taxon>
        <taxon>Endopterygota</taxon>
        <taxon>Coleoptera</taxon>
        <taxon>Polyphaga</taxon>
        <taxon>Cucujiformia</taxon>
        <taxon>Curculionidae</taxon>
        <taxon>Ceutorhynchinae</taxon>
        <taxon>Ceutorhynchus</taxon>
    </lineage>
</organism>
<dbReference type="SUPFAM" id="SSF50998">
    <property type="entry name" value="Quinoprotein alcohol dehydrogenase-like"/>
    <property type="match status" value="1"/>
</dbReference>
<dbReference type="GO" id="GO:0005656">
    <property type="term" value="C:nuclear pre-replicative complex"/>
    <property type="evidence" value="ECO:0007669"/>
    <property type="project" value="TreeGrafter"/>
</dbReference>
<dbReference type="InterPro" id="IPR015943">
    <property type="entry name" value="WD40/YVTN_repeat-like_dom_sf"/>
</dbReference>
<protein>
    <recommendedName>
        <fullName evidence="6">WD repeat-containing protein 18</fullName>
    </recommendedName>
</protein>
<gene>
    <name evidence="4" type="ORF">CEUTPL_LOCUS11215</name>
</gene>
<keyword evidence="1 3" id="KW-0853">WD repeat</keyword>
<proteinExistence type="predicted"/>
<dbReference type="EMBL" id="OU892282">
    <property type="protein sequence ID" value="CAG9770769.1"/>
    <property type="molecule type" value="Genomic_DNA"/>
</dbReference>
<accession>A0A9N9MVF4</accession>
<evidence type="ECO:0000256" key="2">
    <source>
        <dbReference type="ARBA" id="ARBA00022737"/>
    </source>
</evidence>
<evidence type="ECO:0008006" key="6">
    <source>
        <dbReference type="Google" id="ProtNLM"/>
    </source>
</evidence>